<dbReference type="Proteomes" id="UP001183246">
    <property type="component" value="Unassembled WGS sequence"/>
</dbReference>
<accession>A0ABU2MIN0</accession>
<name>A0ABU2MIN0_9ACTN</name>
<evidence type="ECO:0000313" key="2">
    <source>
        <dbReference type="Proteomes" id="UP001183246"/>
    </source>
</evidence>
<evidence type="ECO:0000313" key="1">
    <source>
        <dbReference type="EMBL" id="MDT0341452.1"/>
    </source>
</evidence>
<reference evidence="2" key="1">
    <citation type="submission" date="2023-07" db="EMBL/GenBank/DDBJ databases">
        <title>30 novel species of actinomycetes from the DSMZ collection.</title>
        <authorList>
            <person name="Nouioui I."/>
        </authorList>
    </citation>
    <scope>NUCLEOTIDE SEQUENCE [LARGE SCALE GENOMIC DNA]</scope>
    <source>
        <strain evidence="2">DSM 44938</strain>
    </source>
</reference>
<dbReference type="RefSeq" id="WP_311702581.1">
    <property type="nucleotide sequence ID" value="NZ_JAVREL010000001.1"/>
</dbReference>
<comment type="caution">
    <text evidence="1">The sequence shown here is derived from an EMBL/GenBank/DDBJ whole genome shotgun (WGS) entry which is preliminary data.</text>
</comment>
<sequence length="79" mass="9175">MALSDFPADLVRDQHAWNRTYQALATAGPLNHTALRRRLIRLSCRIMIHPFWGDGRRSATLGELRRRARDHEQPEGTNR</sequence>
<keyword evidence="2" id="KW-1185">Reference proteome</keyword>
<proteinExistence type="predicted"/>
<organism evidence="1 2">
    <name type="scientific">Streptomyces litchfieldiae</name>
    <dbReference type="NCBI Taxonomy" id="3075543"/>
    <lineage>
        <taxon>Bacteria</taxon>
        <taxon>Bacillati</taxon>
        <taxon>Actinomycetota</taxon>
        <taxon>Actinomycetes</taxon>
        <taxon>Kitasatosporales</taxon>
        <taxon>Streptomycetaceae</taxon>
        <taxon>Streptomyces</taxon>
    </lineage>
</organism>
<protein>
    <submittedName>
        <fullName evidence="1">Uncharacterized protein</fullName>
    </submittedName>
</protein>
<dbReference type="EMBL" id="JAVREL010000001">
    <property type="protein sequence ID" value="MDT0341452.1"/>
    <property type="molecule type" value="Genomic_DNA"/>
</dbReference>
<gene>
    <name evidence="1" type="ORF">RM590_02120</name>
</gene>